<dbReference type="InterPro" id="IPR014030">
    <property type="entry name" value="Ketoacyl_synth_N"/>
</dbReference>
<sequence length="337" mass="37228">MAKCYINGIGTIVAQDALLAADLYMPLTEHVTFAVQPDYKSLIAPNMIRRMARGVKMGIYAAQVALNEAEVTIPDAVITGTGLGCIEDSEKFLKTILDNDEQFLTPTSFIQSTHNTVGAQIALRLQCKGYNFTYVNRDSSFEMALLDGLLQVQQNEAKQVLIGGIDELSADTIKLLQIAEIIRSDKNTNAAVYSEGANFYVLSETQSEATYAEVLDVEIANSVSDLKAWIDTFLNRNNKTIAQIDAVVLGLNADFRNESSNSEILSFFPTQTILHYKHVIGQYDTASAFGFGLAAQLLKHQKVSKTFVYKDGNNQPKLVLVVNQNHEKDFSLVLIQR</sequence>
<evidence type="ECO:0000313" key="3">
    <source>
        <dbReference type="Proteomes" id="UP001163328"/>
    </source>
</evidence>
<name>A0ABY6LXC5_9FLAO</name>
<accession>A0ABY6LXC5</accession>
<proteinExistence type="predicted"/>
<reference evidence="2" key="1">
    <citation type="submission" date="2021-08" db="EMBL/GenBank/DDBJ databases">
        <title>Flavobacterium sp. strain CC-SYL302.</title>
        <authorList>
            <person name="Lin S.-Y."/>
            <person name="Lee T.-H."/>
            <person name="Young C.-C."/>
        </authorList>
    </citation>
    <scope>NUCLEOTIDE SEQUENCE</scope>
    <source>
        <strain evidence="2">CC-SYL302</strain>
    </source>
</reference>
<dbReference type="SUPFAM" id="SSF53901">
    <property type="entry name" value="Thiolase-like"/>
    <property type="match status" value="1"/>
</dbReference>
<dbReference type="RefSeq" id="WP_264433303.1">
    <property type="nucleotide sequence ID" value="NZ_CP081495.1"/>
</dbReference>
<evidence type="ECO:0000259" key="1">
    <source>
        <dbReference type="Pfam" id="PF00109"/>
    </source>
</evidence>
<dbReference type="Proteomes" id="UP001163328">
    <property type="component" value="Chromosome"/>
</dbReference>
<organism evidence="2 3">
    <name type="scientific">Flavobacterium agricola</name>
    <dbReference type="NCBI Taxonomy" id="2870839"/>
    <lineage>
        <taxon>Bacteria</taxon>
        <taxon>Pseudomonadati</taxon>
        <taxon>Bacteroidota</taxon>
        <taxon>Flavobacteriia</taxon>
        <taxon>Flavobacteriales</taxon>
        <taxon>Flavobacteriaceae</taxon>
        <taxon>Flavobacterium</taxon>
    </lineage>
</organism>
<dbReference type="EMBL" id="CP081495">
    <property type="protein sequence ID" value="UYW00993.1"/>
    <property type="molecule type" value="Genomic_DNA"/>
</dbReference>
<protein>
    <submittedName>
        <fullName evidence="2">Beta-ketoacyl synthase chain length factor</fullName>
    </submittedName>
</protein>
<dbReference type="Gene3D" id="3.40.47.10">
    <property type="match status" value="1"/>
</dbReference>
<feature type="domain" description="Beta-ketoacyl synthase-like N-terminal" evidence="1">
    <location>
        <begin position="43"/>
        <end position="204"/>
    </location>
</feature>
<gene>
    <name evidence="2" type="ORF">K5I29_10905</name>
</gene>
<keyword evidence="3" id="KW-1185">Reference proteome</keyword>
<dbReference type="InterPro" id="IPR016039">
    <property type="entry name" value="Thiolase-like"/>
</dbReference>
<dbReference type="Pfam" id="PF00109">
    <property type="entry name" value="ketoacyl-synt"/>
    <property type="match status" value="1"/>
</dbReference>
<evidence type="ECO:0000313" key="2">
    <source>
        <dbReference type="EMBL" id="UYW00993.1"/>
    </source>
</evidence>